<organism evidence="2 3">
    <name type="scientific">Pandoraea terrae</name>
    <dbReference type="NCBI Taxonomy" id="1537710"/>
    <lineage>
        <taxon>Bacteria</taxon>
        <taxon>Pseudomonadati</taxon>
        <taxon>Pseudomonadota</taxon>
        <taxon>Betaproteobacteria</taxon>
        <taxon>Burkholderiales</taxon>
        <taxon>Burkholderiaceae</taxon>
        <taxon>Pandoraea</taxon>
    </lineage>
</organism>
<name>A0A5E4UQV2_9BURK</name>
<proteinExistence type="predicted"/>
<accession>A0A5E4UQV2</accession>
<sequence length="140" mass="14512">MSDFRITGGRNGLLFWLLATMGGMGTVPALASAQDMSSVGMPLSASVFPGARNDVPKRLPAPGTGARGESGDIVGIVKPGSTAMQRKRQAQRAIAPRIAATPQAPQGTPAWDAGSLYDSGRLYGGAQNYASSDHLWGARK</sequence>
<feature type="region of interest" description="Disordered" evidence="1">
    <location>
        <begin position="79"/>
        <end position="112"/>
    </location>
</feature>
<gene>
    <name evidence="2" type="ORF">PTE30175_02130</name>
</gene>
<reference evidence="2 3" key="1">
    <citation type="submission" date="2019-08" db="EMBL/GenBank/DDBJ databases">
        <authorList>
            <person name="Peeters C."/>
        </authorList>
    </citation>
    <scope>NUCLEOTIDE SEQUENCE [LARGE SCALE GENOMIC DNA]</scope>
    <source>
        <strain evidence="2 3">LMG 30175</strain>
    </source>
</reference>
<dbReference type="RefSeq" id="WP_150697025.1">
    <property type="nucleotide sequence ID" value="NZ_CABPRZ010000007.1"/>
</dbReference>
<feature type="compositionally biased region" description="Low complexity" evidence="1">
    <location>
        <begin position="91"/>
        <end position="110"/>
    </location>
</feature>
<evidence type="ECO:0000313" key="2">
    <source>
        <dbReference type="EMBL" id="VVE02358.1"/>
    </source>
</evidence>
<protein>
    <submittedName>
        <fullName evidence="2">Uncharacterized protein</fullName>
    </submittedName>
</protein>
<dbReference type="Proteomes" id="UP000414233">
    <property type="component" value="Unassembled WGS sequence"/>
</dbReference>
<evidence type="ECO:0000256" key="1">
    <source>
        <dbReference type="SAM" id="MobiDB-lite"/>
    </source>
</evidence>
<dbReference type="EMBL" id="CABPRZ010000007">
    <property type="protein sequence ID" value="VVE02358.1"/>
    <property type="molecule type" value="Genomic_DNA"/>
</dbReference>
<dbReference type="AlphaFoldDB" id="A0A5E4UQV2"/>
<evidence type="ECO:0000313" key="3">
    <source>
        <dbReference type="Proteomes" id="UP000414233"/>
    </source>
</evidence>
<keyword evidence="3" id="KW-1185">Reference proteome</keyword>